<proteinExistence type="predicted"/>
<protein>
    <recommendedName>
        <fullName evidence="3">Helix-turn-helix domain-containing protein</fullName>
    </recommendedName>
</protein>
<dbReference type="EMBL" id="AP026560">
    <property type="protein sequence ID" value="BDP41038.1"/>
    <property type="molecule type" value="Genomic_DNA"/>
</dbReference>
<name>A0ABM8ABB1_9DEIO</name>
<organism evidence="1 2">
    <name type="scientific">Deinococcus aetherius</name>
    <dbReference type="NCBI Taxonomy" id="200252"/>
    <lineage>
        <taxon>Bacteria</taxon>
        <taxon>Thermotogati</taxon>
        <taxon>Deinococcota</taxon>
        <taxon>Deinococci</taxon>
        <taxon>Deinococcales</taxon>
        <taxon>Deinococcaceae</taxon>
        <taxon>Deinococcus</taxon>
    </lineage>
</organism>
<evidence type="ECO:0000313" key="1">
    <source>
        <dbReference type="EMBL" id="BDP41038.1"/>
    </source>
</evidence>
<evidence type="ECO:0008006" key="3">
    <source>
        <dbReference type="Google" id="ProtNLM"/>
    </source>
</evidence>
<keyword evidence="2" id="KW-1185">Reference proteome</keyword>
<sequence>MARVKLSVIPDQPYYSYDEACYYLKLSALNLDRLIKKGNYYAVEVKYMIGSFYCREVFVQLMRDKYLSKL</sequence>
<gene>
    <name evidence="1" type="ORF">DAETH_10070</name>
</gene>
<dbReference type="Proteomes" id="UP001064971">
    <property type="component" value="Chromosome"/>
</dbReference>
<evidence type="ECO:0000313" key="2">
    <source>
        <dbReference type="Proteomes" id="UP001064971"/>
    </source>
</evidence>
<reference evidence="1" key="1">
    <citation type="submission" date="2022-07" db="EMBL/GenBank/DDBJ databases">
        <title>Complete Genome Sequence of the Radioresistant Bacterium Deinococcus aetherius ST0316, Isolated from the Air Dust collected in Lower Stratosphere above Japan.</title>
        <authorList>
            <person name="Satoh K."/>
            <person name="Hagiwara K."/>
            <person name="Katsumata K."/>
            <person name="Kubo A."/>
            <person name="Yokobori S."/>
            <person name="Yamagishi A."/>
            <person name="Oono Y."/>
            <person name="Narumi I."/>
        </authorList>
    </citation>
    <scope>NUCLEOTIDE SEQUENCE</scope>
    <source>
        <strain evidence="1">ST0316</strain>
    </source>
</reference>
<accession>A0ABM8ABB1</accession>